<feature type="region of interest" description="Disordered" evidence="1">
    <location>
        <begin position="181"/>
        <end position="370"/>
    </location>
</feature>
<feature type="compositionally biased region" description="Polar residues" evidence="1">
    <location>
        <begin position="188"/>
        <end position="197"/>
    </location>
</feature>
<feature type="signal peptide" evidence="2">
    <location>
        <begin position="1"/>
        <end position="22"/>
    </location>
</feature>
<proteinExistence type="predicted"/>
<evidence type="ECO:0000256" key="1">
    <source>
        <dbReference type="SAM" id="MobiDB-lite"/>
    </source>
</evidence>
<dbReference type="AlphaFoldDB" id="A0A0L0V3I6"/>
<keyword evidence="2" id="KW-0732">Signal</keyword>
<feature type="region of interest" description="Disordered" evidence="1">
    <location>
        <begin position="440"/>
        <end position="462"/>
    </location>
</feature>
<protein>
    <submittedName>
        <fullName evidence="3">Uncharacterized protein</fullName>
    </submittedName>
</protein>
<comment type="caution">
    <text evidence="3">The sequence shown here is derived from an EMBL/GenBank/DDBJ whole genome shotgun (WGS) entry which is preliminary data.</text>
</comment>
<feature type="compositionally biased region" description="Polar residues" evidence="1">
    <location>
        <begin position="329"/>
        <end position="338"/>
    </location>
</feature>
<feature type="chain" id="PRO_5005549770" evidence="2">
    <location>
        <begin position="23"/>
        <end position="713"/>
    </location>
</feature>
<gene>
    <name evidence="3" type="ORF">PSTG_13146</name>
</gene>
<feature type="compositionally biased region" description="Basic and acidic residues" evidence="1">
    <location>
        <begin position="440"/>
        <end position="450"/>
    </location>
</feature>
<reference evidence="4" key="1">
    <citation type="submission" date="2014-03" db="EMBL/GenBank/DDBJ databases">
        <title>The Genome Sequence of Puccinia striiformis f. sp. tritici PST-78.</title>
        <authorList>
            <consortium name="The Broad Institute Genome Sequencing Platform"/>
            <person name="Cuomo C."/>
            <person name="Hulbert S."/>
            <person name="Chen X."/>
            <person name="Walker B."/>
            <person name="Young S.K."/>
            <person name="Zeng Q."/>
            <person name="Gargeya S."/>
            <person name="Fitzgerald M."/>
            <person name="Haas B."/>
            <person name="Abouelleil A."/>
            <person name="Alvarado L."/>
            <person name="Arachchi H.M."/>
            <person name="Berlin A.M."/>
            <person name="Chapman S.B."/>
            <person name="Goldberg J."/>
            <person name="Griggs A."/>
            <person name="Gujja S."/>
            <person name="Hansen M."/>
            <person name="Howarth C."/>
            <person name="Imamovic A."/>
            <person name="Larimer J."/>
            <person name="McCowan C."/>
            <person name="Montmayeur A."/>
            <person name="Murphy C."/>
            <person name="Neiman D."/>
            <person name="Pearson M."/>
            <person name="Priest M."/>
            <person name="Roberts A."/>
            <person name="Saif S."/>
            <person name="Shea T."/>
            <person name="Sisk P."/>
            <person name="Sykes S."/>
            <person name="Wortman J."/>
            <person name="Nusbaum C."/>
            <person name="Birren B."/>
        </authorList>
    </citation>
    <scope>NUCLEOTIDE SEQUENCE [LARGE SCALE GENOMIC DNA]</scope>
    <source>
        <strain evidence="4">race PST-78</strain>
    </source>
</reference>
<evidence type="ECO:0000313" key="4">
    <source>
        <dbReference type="Proteomes" id="UP000054564"/>
    </source>
</evidence>
<organism evidence="3 4">
    <name type="scientific">Puccinia striiformis f. sp. tritici PST-78</name>
    <dbReference type="NCBI Taxonomy" id="1165861"/>
    <lineage>
        <taxon>Eukaryota</taxon>
        <taxon>Fungi</taxon>
        <taxon>Dikarya</taxon>
        <taxon>Basidiomycota</taxon>
        <taxon>Pucciniomycotina</taxon>
        <taxon>Pucciniomycetes</taxon>
        <taxon>Pucciniales</taxon>
        <taxon>Pucciniaceae</taxon>
        <taxon>Puccinia</taxon>
    </lineage>
</organism>
<evidence type="ECO:0000256" key="2">
    <source>
        <dbReference type="SAM" id="SignalP"/>
    </source>
</evidence>
<sequence>MIANSASGVWIGLANLAIICHAHVEPAFFDTPSAGSDYRNWDPMNYNFFDDPVNPTMDMIYPSNHPTGPFYPAHSYPDHSQDLVYFDRLTDGNDHNVNNPFTHHLRTEEDQEPIIHPSSSSQGTSSTGTHFEGLEHFLDAPSGNSPITSGATVRDALESLIISTRSKRKNEELYPQAKKLKKIQAQQDPNHSYSSEVTVEEPTTVASAAPDHSTQSITGQRLGGNSPETSLGSVREALESPVLSTRGKRKSDELYSKAKKIKEPSAQQDSEHSHSSGVTSHEPTIIAGEALDRSTGVMEGQRVGKSRQEGAFQAHSERDHSDSLEAPVQESQHTDGGTSSFSSAPIPSPSQRTDQMAKQLPAHPQHSDTLEAPLPISMTTASEQPENPLFWLPNRKKLYLAYKAEKLVRLQSHPAYAKPFDELKEPKNKYDLLTQLVSSMKKEDPPEEPKPQGIGFSLNAFQDPQNPPGSLTPFQYTLRHALGERYFVNGALFVPVEKMKAFLDEFWYQMTARDTAETEETAKPAKWHLMHTFYPNLRDWTEFYNEKTGINCEKRVKEIFDSYPDWSGRGSEHRKFFRTATKLQAFQKVMQGYLFYVDMITSISPGRFLESRQVLKRDILTQAIDDFEEHLRSLYPSTTSTRNEQVTDKLKNIWVYLQHWLTKHELFKPFRSDDEAERDRLKFKFFFNTAFSNSIQNLTIRIKKAIPKDHKAS</sequence>
<evidence type="ECO:0000313" key="3">
    <source>
        <dbReference type="EMBL" id="KNE93519.1"/>
    </source>
</evidence>
<dbReference type="Proteomes" id="UP000054564">
    <property type="component" value="Unassembled WGS sequence"/>
</dbReference>
<accession>A0A0L0V3I6</accession>
<name>A0A0L0V3I6_9BASI</name>
<dbReference type="EMBL" id="AJIL01000136">
    <property type="protein sequence ID" value="KNE93519.1"/>
    <property type="molecule type" value="Genomic_DNA"/>
</dbReference>
<keyword evidence="4" id="KW-1185">Reference proteome</keyword>